<sequence>MQQEQESSRHANAIIHDFIHNLPDGYETKLGNGGANLSGGQKQRLAIVRMQLRTLSILIFDKATSALDPTSRVLVIEAIKQQ</sequence>
<dbReference type="PANTHER" id="PTHR24221">
    <property type="entry name" value="ATP-BINDING CASSETTE SUB-FAMILY B"/>
    <property type="match status" value="1"/>
</dbReference>
<reference evidence="3" key="1">
    <citation type="journal article" date="2017" name="Nat. Ecol. Evol.">
        <title>Genome expansion and lineage-specific genetic innovations in the forest pathogenic fungi Armillaria.</title>
        <authorList>
            <person name="Sipos G."/>
            <person name="Prasanna A.N."/>
            <person name="Walter M.C."/>
            <person name="O'Connor E."/>
            <person name="Balint B."/>
            <person name="Krizsan K."/>
            <person name="Kiss B."/>
            <person name="Hess J."/>
            <person name="Varga T."/>
            <person name="Slot J."/>
            <person name="Riley R."/>
            <person name="Boka B."/>
            <person name="Rigling D."/>
            <person name="Barry K."/>
            <person name="Lee J."/>
            <person name="Mihaltcheva S."/>
            <person name="LaButti K."/>
            <person name="Lipzen A."/>
            <person name="Waldron R."/>
            <person name="Moloney N.M."/>
            <person name="Sperisen C."/>
            <person name="Kredics L."/>
            <person name="Vagvoelgyi C."/>
            <person name="Patrignani A."/>
            <person name="Fitzpatrick D."/>
            <person name="Nagy I."/>
            <person name="Doyle S."/>
            <person name="Anderson J.B."/>
            <person name="Grigoriev I.V."/>
            <person name="Gueldener U."/>
            <person name="Muensterkoetter M."/>
            <person name="Nagy L.G."/>
        </authorList>
    </citation>
    <scope>NUCLEOTIDE SEQUENCE [LARGE SCALE GENOMIC DNA]</scope>
    <source>
        <strain evidence="3">Ar21-2</strain>
    </source>
</reference>
<evidence type="ECO:0000313" key="3">
    <source>
        <dbReference type="Proteomes" id="UP000217790"/>
    </source>
</evidence>
<dbReference type="InParanoid" id="A0A2H3D5T4"/>
<evidence type="ECO:0000259" key="1">
    <source>
        <dbReference type="Pfam" id="PF00005"/>
    </source>
</evidence>
<dbReference type="Pfam" id="PF00005">
    <property type="entry name" value="ABC_tran"/>
    <property type="match status" value="1"/>
</dbReference>
<dbReference type="InterPro" id="IPR003439">
    <property type="entry name" value="ABC_transporter-like_ATP-bd"/>
</dbReference>
<organism evidence="2 3">
    <name type="scientific">Armillaria gallica</name>
    <name type="common">Bulbous honey fungus</name>
    <name type="synonym">Armillaria bulbosa</name>
    <dbReference type="NCBI Taxonomy" id="47427"/>
    <lineage>
        <taxon>Eukaryota</taxon>
        <taxon>Fungi</taxon>
        <taxon>Dikarya</taxon>
        <taxon>Basidiomycota</taxon>
        <taxon>Agaricomycotina</taxon>
        <taxon>Agaricomycetes</taxon>
        <taxon>Agaricomycetidae</taxon>
        <taxon>Agaricales</taxon>
        <taxon>Marasmiineae</taxon>
        <taxon>Physalacriaceae</taxon>
        <taxon>Armillaria</taxon>
    </lineage>
</organism>
<dbReference type="GO" id="GO:0005524">
    <property type="term" value="F:ATP binding"/>
    <property type="evidence" value="ECO:0007669"/>
    <property type="project" value="InterPro"/>
</dbReference>
<dbReference type="GO" id="GO:0016887">
    <property type="term" value="F:ATP hydrolysis activity"/>
    <property type="evidence" value="ECO:0007669"/>
    <property type="project" value="InterPro"/>
</dbReference>
<gene>
    <name evidence="2" type="ORF">ARMGADRAFT_940164</name>
</gene>
<dbReference type="OMA" id="RHANAII"/>
<dbReference type="InterPro" id="IPR027417">
    <property type="entry name" value="P-loop_NTPase"/>
</dbReference>
<dbReference type="SUPFAM" id="SSF52540">
    <property type="entry name" value="P-loop containing nucleoside triphosphate hydrolases"/>
    <property type="match status" value="1"/>
</dbReference>
<dbReference type="InterPro" id="IPR039421">
    <property type="entry name" value="Type_1_exporter"/>
</dbReference>
<evidence type="ECO:0000313" key="2">
    <source>
        <dbReference type="EMBL" id="PBK86782.1"/>
    </source>
</evidence>
<dbReference type="EMBL" id="KZ293682">
    <property type="protein sequence ID" value="PBK86782.1"/>
    <property type="molecule type" value="Genomic_DNA"/>
</dbReference>
<dbReference type="Gene3D" id="3.40.50.300">
    <property type="entry name" value="P-loop containing nucleotide triphosphate hydrolases"/>
    <property type="match status" value="1"/>
</dbReference>
<dbReference type="OrthoDB" id="6500128at2759"/>
<proteinExistence type="predicted"/>
<accession>A0A2H3D5T4</accession>
<dbReference type="GO" id="GO:0042626">
    <property type="term" value="F:ATPase-coupled transmembrane transporter activity"/>
    <property type="evidence" value="ECO:0007669"/>
    <property type="project" value="TreeGrafter"/>
</dbReference>
<name>A0A2H3D5T4_ARMGA</name>
<dbReference type="AlphaFoldDB" id="A0A2H3D5T4"/>
<dbReference type="PANTHER" id="PTHR24221:SF654">
    <property type="entry name" value="ATP-BINDING CASSETTE SUB-FAMILY B MEMBER 6"/>
    <property type="match status" value="1"/>
</dbReference>
<protein>
    <submittedName>
        <fullName evidence="2">ABC transporter-like protein</fullName>
    </submittedName>
</protein>
<dbReference type="STRING" id="47427.A0A2H3D5T4"/>
<dbReference type="Proteomes" id="UP000217790">
    <property type="component" value="Unassembled WGS sequence"/>
</dbReference>
<feature type="domain" description="ABC transporter" evidence="1">
    <location>
        <begin position="10"/>
        <end position="65"/>
    </location>
</feature>
<keyword evidence="3" id="KW-1185">Reference proteome</keyword>